<keyword evidence="2" id="KW-1185">Reference proteome</keyword>
<dbReference type="InterPro" id="IPR011025">
    <property type="entry name" value="GproteinA_insert"/>
</dbReference>
<sequence length="253" mass="29043">MSKNRKKSVRALCSAKSCNPLLKRCWHHGPQQRANATEISNVWQLEPLEWKKAVDGLTPPFSLFRRISVPLARRRFMSNISLQKLEHADASQDPASRFGPIWKVNNIEAIWDFRRNGHAVKIKCNLFDFRNDRYREIILGTETIGEIDYISRGVSRAIKMLSQDPGAQKAISYFSRHELSNSAEHFLNSIERLAAENYVPTTEDIFLLRVKTTGTLEEDEEVIGSFRPPFRGRHFFGGLSGLRLMEDANNARQ</sequence>
<dbReference type="AlphaFoldDB" id="A0AAD6VJR2"/>
<evidence type="ECO:0000313" key="1">
    <source>
        <dbReference type="EMBL" id="KAJ7214938.1"/>
    </source>
</evidence>
<name>A0AAD6VJR2_9AGAR</name>
<comment type="caution">
    <text evidence="1">The sequence shown here is derived from an EMBL/GenBank/DDBJ whole genome shotgun (WGS) entry which is preliminary data.</text>
</comment>
<reference evidence="1" key="1">
    <citation type="submission" date="2023-03" db="EMBL/GenBank/DDBJ databases">
        <title>Massive genome expansion in bonnet fungi (Mycena s.s.) driven by repeated elements and novel gene families across ecological guilds.</title>
        <authorList>
            <consortium name="Lawrence Berkeley National Laboratory"/>
            <person name="Harder C.B."/>
            <person name="Miyauchi S."/>
            <person name="Viragh M."/>
            <person name="Kuo A."/>
            <person name="Thoen E."/>
            <person name="Andreopoulos B."/>
            <person name="Lu D."/>
            <person name="Skrede I."/>
            <person name="Drula E."/>
            <person name="Henrissat B."/>
            <person name="Morin E."/>
            <person name="Kohler A."/>
            <person name="Barry K."/>
            <person name="LaButti K."/>
            <person name="Morin E."/>
            <person name="Salamov A."/>
            <person name="Lipzen A."/>
            <person name="Mereny Z."/>
            <person name="Hegedus B."/>
            <person name="Baldrian P."/>
            <person name="Stursova M."/>
            <person name="Weitz H."/>
            <person name="Taylor A."/>
            <person name="Grigoriev I.V."/>
            <person name="Nagy L.G."/>
            <person name="Martin F."/>
            <person name="Kauserud H."/>
        </authorList>
    </citation>
    <scope>NUCLEOTIDE SEQUENCE</scope>
    <source>
        <strain evidence="1">9144</strain>
    </source>
</reference>
<protein>
    <submittedName>
        <fullName evidence="1">Uncharacterized protein</fullName>
    </submittedName>
</protein>
<dbReference type="SUPFAM" id="SSF47895">
    <property type="entry name" value="Transducin (alpha subunit), insertion domain"/>
    <property type="match status" value="1"/>
</dbReference>
<organism evidence="1 2">
    <name type="scientific">Mycena pura</name>
    <dbReference type="NCBI Taxonomy" id="153505"/>
    <lineage>
        <taxon>Eukaryota</taxon>
        <taxon>Fungi</taxon>
        <taxon>Dikarya</taxon>
        <taxon>Basidiomycota</taxon>
        <taxon>Agaricomycotina</taxon>
        <taxon>Agaricomycetes</taxon>
        <taxon>Agaricomycetidae</taxon>
        <taxon>Agaricales</taxon>
        <taxon>Marasmiineae</taxon>
        <taxon>Mycenaceae</taxon>
        <taxon>Mycena</taxon>
    </lineage>
</organism>
<dbReference type="Gene3D" id="1.10.400.10">
    <property type="entry name" value="GI Alpha 1, domain 2-like"/>
    <property type="match status" value="1"/>
</dbReference>
<evidence type="ECO:0000313" key="2">
    <source>
        <dbReference type="Proteomes" id="UP001219525"/>
    </source>
</evidence>
<dbReference type="GO" id="GO:0007165">
    <property type="term" value="P:signal transduction"/>
    <property type="evidence" value="ECO:0007669"/>
    <property type="project" value="InterPro"/>
</dbReference>
<dbReference type="Proteomes" id="UP001219525">
    <property type="component" value="Unassembled WGS sequence"/>
</dbReference>
<proteinExistence type="predicted"/>
<accession>A0AAD6VJR2</accession>
<gene>
    <name evidence="1" type="ORF">GGX14DRAFT_609793</name>
</gene>
<dbReference type="EMBL" id="JARJCW010000018">
    <property type="protein sequence ID" value="KAJ7214938.1"/>
    <property type="molecule type" value="Genomic_DNA"/>
</dbReference>